<name>A6TJZ9_ALKMQ</name>
<dbReference type="RefSeq" id="WP_011971426.1">
    <property type="nucleotide sequence ID" value="NC_009633.1"/>
</dbReference>
<evidence type="ECO:0000256" key="13">
    <source>
        <dbReference type="RuleBase" id="RU003322"/>
    </source>
</evidence>
<protein>
    <recommendedName>
        <fullName evidence="3">Chaperone protein DnaK</fullName>
    </recommendedName>
    <alternativeName>
        <fullName evidence="4">Chaperone protein dnaK</fullName>
    </alternativeName>
    <alternativeName>
        <fullName evidence="12">HSP70</fullName>
    </alternativeName>
    <alternativeName>
        <fullName evidence="11">Heat shock 70 kDa protein</fullName>
    </alternativeName>
    <alternativeName>
        <fullName evidence="10">Heat shock protein 70</fullName>
    </alternativeName>
</protein>
<dbReference type="FunFam" id="3.30.420.40:FF:000071">
    <property type="entry name" value="Molecular chaperone DnaK"/>
    <property type="match status" value="1"/>
</dbReference>
<dbReference type="eggNOG" id="COG0443">
    <property type="taxonomic scope" value="Bacteria"/>
</dbReference>
<dbReference type="AlphaFoldDB" id="A6TJZ9"/>
<dbReference type="PROSITE" id="PS01036">
    <property type="entry name" value="HSP70_3"/>
    <property type="match status" value="1"/>
</dbReference>
<keyword evidence="15" id="KW-1185">Reference proteome</keyword>
<dbReference type="Gene3D" id="3.30.420.40">
    <property type="match status" value="2"/>
</dbReference>
<comment type="function">
    <text evidence="1">Acts as a chaperone.</text>
</comment>
<evidence type="ECO:0000313" key="14">
    <source>
        <dbReference type="EMBL" id="ABR46517.1"/>
    </source>
</evidence>
<dbReference type="KEGG" id="amt:Amet_0285"/>
<dbReference type="HOGENOM" id="CLU_005965_2_1_9"/>
<keyword evidence="9" id="KW-0143">Chaperone</keyword>
<evidence type="ECO:0000256" key="8">
    <source>
        <dbReference type="ARBA" id="ARBA00023016"/>
    </source>
</evidence>
<comment type="similarity">
    <text evidence="2 13">Belongs to the heat shock protein 70 family.</text>
</comment>
<evidence type="ECO:0000256" key="6">
    <source>
        <dbReference type="ARBA" id="ARBA00022741"/>
    </source>
</evidence>
<proteinExistence type="inferred from homology"/>
<dbReference type="InterPro" id="IPR029047">
    <property type="entry name" value="HSP70_peptide-bd_sf"/>
</dbReference>
<dbReference type="Gene3D" id="2.60.34.10">
    <property type="entry name" value="Substrate Binding Domain Of DNAk, Chain A, domain 1"/>
    <property type="match status" value="1"/>
</dbReference>
<dbReference type="EMBL" id="CP000724">
    <property type="protein sequence ID" value="ABR46517.1"/>
    <property type="molecule type" value="Genomic_DNA"/>
</dbReference>
<dbReference type="PROSITE" id="PS00329">
    <property type="entry name" value="HSP70_2"/>
    <property type="match status" value="1"/>
</dbReference>
<dbReference type="PANTHER" id="PTHR19375">
    <property type="entry name" value="HEAT SHOCK PROTEIN 70KDA"/>
    <property type="match status" value="1"/>
</dbReference>
<dbReference type="OrthoDB" id="9766019at2"/>
<evidence type="ECO:0000256" key="5">
    <source>
        <dbReference type="ARBA" id="ARBA00022553"/>
    </source>
</evidence>
<keyword evidence="5" id="KW-0597">Phosphoprotein</keyword>
<keyword evidence="14" id="KW-0560">Oxidoreductase</keyword>
<evidence type="ECO:0000256" key="4">
    <source>
        <dbReference type="ARBA" id="ARBA00017249"/>
    </source>
</evidence>
<dbReference type="GO" id="GO:0140662">
    <property type="term" value="F:ATP-dependent protein folding chaperone"/>
    <property type="evidence" value="ECO:0007669"/>
    <property type="project" value="InterPro"/>
</dbReference>
<sequence>MSKIIGIDLGTSTSEVGIFETGKPIVIGNHLNEKITPSVVGLGEEGQLIIGRDAKDQMLFKPEDTVMEVKRLMGSREKVKMGGKEYRPQEMSSFILKYLKECAEAYLEEEVLRAVITVPAYFTDEQRRATVEAGGLAGLKVERIINEPTAAALAYGIDHMDENQHILVYDLGGGTLDVTVLEMFEGVLEVKASSGNNQLGGKDFDQKLIDYLCDRFFEQYHIDLRSDLRAMAKLKKSAEECKITLSGHEAYHVLIPFIAEKEGNPVSLEETITRQVFESLIEEIVQSTLKPITIALKDAKLTSKDLDLILMVGGSTRVPLVKSVVDHHLGQGSQSLVDPDLAVVTGAAIQAGMINEDLSPETDIVITDVCPYTLGVETMDFIMGMPLEDVYDVIIPRNTTIPVMREKIYTTVSDDQEMVEIIVYQGDYEKASLNNLLGKFELSGIPPAKASTEKIKIRFTYDVNGILQVEGMIVSTGKQAQITIDTTGVEMEQEVDLEGWKKASMAKKYRALIRKGEKFLEEEEVVFVAELEGILKKFKRALILEEGKERLEELEEELLELLYDMEEEE</sequence>
<dbReference type="Proteomes" id="UP000001572">
    <property type="component" value="Chromosome"/>
</dbReference>
<evidence type="ECO:0000313" key="15">
    <source>
        <dbReference type="Proteomes" id="UP000001572"/>
    </source>
</evidence>
<dbReference type="GO" id="GO:0016491">
    <property type="term" value="F:oxidoreductase activity"/>
    <property type="evidence" value="ECO:0007669"/>
    <property type="project" value="UniProtKB-KW"/>
</dbReference>
<dbReference type="PRINTS" id="PR00301">
    <property type="entry name" value="HEATSHOCK70"/>
</dbReference>
<dbReference type="InterPro" id="IPR018181">
    <property type="entry name" value="Heat_shock_70_CS"/>
</dbReference>
<accession>A6TJZ9</accession>
<dbReference type="PROSITE" id="PS00297">
    <property type="entry name" value="HSP70_1"/>
    <property type="match status" value="1"/>
</dbReference>
<dbReference type="STRING" id="293826.Amet_0285"/>
<gene>
    <name evidence="14" type="ordered locus">Amet_0285</name>
</gene>
<evidence type="ECO:0000256" key="1">
    <source>
        <dbReference type="ARBA" id="ARBA00002290"/>
    </source>
</evidence>
<dbReference type="GO" id="GO:0005524">
    <property type="term" value="F:ATP binding"/>
    <property type="evidence" value="ECO:0007669"/>
    <property type="project" value="UniProtKB-KW"/>
</dbReference>
<dbReference type="SUPFAM" id="SSF53067">
    <property type="entry name" value="Actin-like ATPase domain"/>
    <property type="match status" value="2"/>
</dbReference>
<evidence type="ECO:0000256" key="2">
    <source>
        <dbReference type="ARBA" id="ARBA00007381"/>
    </source>
</evidence>
<reference evidence="15" key="1">
    <citation type="journal article" date="2016" name="Genome Announc.">
        <title>Complete genome sequence of Alkaliphilus metalliredigens strain QYMF, an alkaliphilic and metal-reducing bacterium isolated from borax-contaminated leachate ponds.</title>
        <authorList>
            <person name="Hwang C."/>
            <person name="Copeland A."/>
            <person name="Lucas S."/>
            <person name="Lapidus A."/>
            <person name="Barry K."/>
            <person name="Detter J.C."/>
            <person name="Glavina Del Rio T."/>
            <person name="Hammon N."/>
            <person name="Israni S."/>
            <person name="Dalin E."/>
            <person name="Tice H."/>
            <person name="Pitluck S."/>
            <person name="Chertkov O."/>
            <person name="Brettin T."/>
            <person name="Bruce D."/>
            <person name="Han C."/>
            <person name="Schmutz J."/>
            <person name="Larimer F."/>
            <person name="Land M.L."/>
            <person name="Hauser L."/>
            <person name="Kyrpides N."/>
            <person name="Mikhailova N."/>
            <person name="Ye Q."/>
            <person name="Zhou J."/>
            <person name="Richardson P."/>
            <person name="Fields M.W."/>
        </authorList>
    </citation>
    <scope>NUCLEOTIDE SEQUENCE [LARGE SCALE GENOMIC DNA]</scope>
    <source>
        <strain evidence="15">QYMF</strain>
    </source>
</reference>
<dbReference type="FunFam" id="3.90.640.10:FF:000003">
    <property type="entry name" value="Molecular chaperone DnaK"/>
    <property type="match status" value="1"/>
</dbReference>
<organism evidence="14 15">
    <name type="scientific">Alkaliphilus metalliredigens (strain QYMF)</name>
    <dbReference type="NCBI Taxonomy" id="293826"/>
    <lineage>
        <taxon>Bacteria</taxon>
        <taxon>Bacillati</taxon>
        <taxon>Bacillota</taxon>
        <taxon>Clostridia</taxon>
        <taxon>Peptostreptococcales</taxon>
        <taxon>Natronincolaceae</taxon>
        <taxon>Alkaliphilus</taxon>
    </lineage>
</organism>
<dbReference type="SUPFAM" id="SSF100920">
    <property type="entry name" value="Heat shock protein 70kD (HSP70), peptide-binding domain"/>
    <property type="match status" value="1"/>
</dbReference>
<evidence type="ECO:0000256" key="12">
    <source>
        <dbReference type="ARBA" id="ARBA00033103"/>
    </source>
</evidence>
<evidence type="ECO:0000256" key="7">
    <source>
        <dbReference type="ARBA" id="ARBA00022840"/>
    </source>
</evidence>
<dbReference type="Gene3D" id="3.90.640.10">
    <property type="entry name" value="Actin, Chain A, domain 4"/>
    <property type="match status" value="1"/>
</dbReference>
<evidence type="ECO:0000256" key="11">
    <source>
        <dbReference type="ARBA" id="ARBA00030945"/>
    </source>
</evidence>
<keyword evidence="6 13" id="KW-0547">Nucleotide-binding</keyword>
<dbReference type="Pfam" id="PF00012">
    <property type="entry name" value="HSP70"/>
    <property type="match status" value="2"/>
</dbReference>
<keyword evidence="7 13" id="KW-0067">ATP-binding</keyword>
<keyword evidence="8" id="KW-0346">Stress response</keyword>
<evidence type="ECO:0000256" key="9">
    <source>
        <dbReference type="ARBA" id="ARBA00023186"/>
    </source>
</evidence>
<dbReference type="InterPro" id="IPR013126">
    <property type="entry name" value="Hsp_70_fam"/>
</dbReference>
<evidence type="ECO:0000256" key="10">
    <source>
        <dbReference type="ARBA" id="ARBA00030019"/>
    </source>
</evidence>
<evidence type="ECO:0000256" key="3">
    <source>
        <dbReference type="ARBA" id="ARBA00014415"/>
    </source>
</evidence>
<dbReference type="InterPro" id="IPR043129">
    <property type="entry name" value="ATPase_NBD"/>
</dbReference>